<name>A0ABZ0HET9_TRISK</name>
<dbReference type="EMBL" id="CP136704">
    <property type="protein sequence ID" value="WOI32872.1"/>
    <property type="molecule type" value="Genomic_DNA"/>
</dbReference>
<dbReference type="RefSeq" id="WP_317385146.1">
    <property type="nucleotide sequence ID" value="NZ_CP136704.1"/>
</dbReference>
<reference evidence="3 4" key="1">
    <citation type="submission" date="2023-10" db="EMBL/GenBank/DDBJ databases">
        <title>Eight complete genome sequences of bacteria isolated from laboratory stock of Giant Kelp gametophytes.</title>
        <authorList>
            <person name="Tolentino B."/>
            <person name="Nuzhdin S."/>
        </authorList>
    </citation>
    <scope>NUCLEOTIDE SEQUENCE [LARGE SCALE GENOMIC DNA]</scope>
    <source>
        <strain evidence="3 4">LC.270.F.C4</strain>
    </source>
</reference>
<evidence type="ECO:0000259" key="1">
    <source>
        <dbReference type="Pfam" id="PF03354"/>
    </source>
</evidence>
<dbReference type="PANTHER" id="PTHR41287:SF1">
    <property type="entry name" value="PROTEIN YMFN"/>
    <property type="match status" value="1"/>
</dbReference>
<gene>
    <name evidence="3" type="ORF">R1T40_18340</name>
</gene>
<dbReference type="PANTHER" id="PTHR41287">
    <property type="match status" value="1"/>
</dbReference>
<feature type="domain" description="Terminase large subunit-like endonuclease" evidence="2">
    <location>
        <begin position="274"/>
        <end position="547"/>
    </location>
</feature>
<evidence type="ECO:0000313" key="3">
    <source>
        <dbReference type="EMBL" id="WOI32872.1"/>
    </source>
</evidence>
<dbReference type="InterPro" id="IPR027417">
    <property type="entry name" value="P-loop_NTPase"/>
</dbReference>
<evidence type="ECO:0000259" key="2">
    <source>
        <dbReference type="Pfam" id="PF20441"/>
    </source>
</evidence>
<dbReference type="InterPro" id="IPR046461">
    <property type="entry name" value="TerL_ATPase"/>
</dbReference>
<dbReference type="Pfam" id="PF03354">
    <property type="entry name" value="TerL_ATPase"/>
    <property type="match status" value="1"/>
</dbReference>
<evidence type="ECO:0000313" key="4">
    <source>
        <dbReference type="Proteomes" id="UP001302666"/>
    </source>
</evidence>
<dbReference type="Pfam" id="PF20441">
    <property type="entry name" value="TerL_nuclease"/>
    <property type="match status" value="1"/>
</dbReference>
<dbReference type="Gene3D" id="3.40.50.300">
    <property type="entry name" value="P-loop containing nucleotide triphosphate hydrolases"/>
    <property type="match status" value="1"/>
</dbReference>
<dbReference type="Proteomes" id="UP001302666">
    <property type="component" value="Chromosome"/>
</dbReference>
<dbReference type="InterPro" id="IPR046462">
    <property type="entry name" value="TerL_nuclease"/>
</dbReference>
<proteinExistence type="predicted"/>
<dbReference type="InterPro" id="IPR005021">
    <property type="entry name" value="Terminase_largesu-like"/>
</dbReference>
<feature type="domain" description="Terminase large subunit-like ATPase" evidence="1">
    <location>
        <begin position="59"/>
        <end position="246"/>
    </location>
</feature>
<organism evidence="3 4">
    <name type="scientific">Tritonibacter scottomollicae</name>
    <name type="common">Epibacterium scottomollicae</name>
    <dbReference type="NCBI Taxonomy" id="483013"/>
    <lineage>
        <taxon>Bacteria</taxon>
        <taxon>Pseudomonadati</taxon>
        <taxon>Pseudomonadota</taxon>
        <taxon>Alphaproteobacteria</taxon>
        <taxon>Rhodobacterales</taxon>
        <taxon>Paracoccaceae</taxon>
        <taxon>Tritonibacter</taxon>
    </lineage>
</organism>
<protein>
    <submittedName>
        <fullName evidence="3">Terminase large subunit</fullName>
    </submittedName>
</protein>
<keyword evidence="4" id="KW-1185">Reference proteome</keyword>
<sequence length="571" mass="62878">MPFDFACPDWEDRLKAGLPPIPDLPLDEAAAEKAVDVFNELRLPDVLGQPRMETACGDWFRALVRAAFGSRDPETGENRVGEIFCLVPKKNSKTTNSAALGITALLMNQTPNATMLIVGPTKDVADTCFSQMAGMIEADPEDPETGRSYLQDRFNVREGTQEIVDRWTGATLAVKSFDRKVVTGKIPKLVIIDELHVLGGNAYAAKVLAQLRGGMITQPDTLLLVITTQSDEPPKGVFRQELKYAREVRDGKHKGGRLLAMLYEFPEAIQKSKDKAWRDPRLWPMVLPNLGRSITIDRLMNLYRMAEAKGIDEELVWATQHLNIQIGMGTHAETWIGASVWPQDVPLVTLEQLLEQSDCITAGIDGGGLDDLLGLGLVGRHKETRRWYGWARAWAQPEVLKRRQDIASQLEDFAKQGDVILCDDASQDLREVAEICSRIHKAGLFPEKYGIGLDPAGITALVDELVAKEMQDDLLSSISQGWRLSPAIQGLERKLRDGSFVSCGQEMLTWCVGNAKTVDRGNAVAVEKAVSGRAKIDPLIGIFNAVFLMSRNPVAKGGGLDDFLSNPVLVI</sequence>
<accession>A0ABZ0HET9</accession>